<proteinExistence type="predicted"/>
<keyword evidence="4" id="KW-1185">Reference proteome</keyword>
<feature type="region of interest" description="Disordered" evidence="1">
    <location>
        <begin position="4488"/>
        <end position="4510"/>
    </location>
</feature>
<dbReference type="InterPro" id="IPR058210">
    <property type="entry name" value="SACS/Nov_dom"/>
</dbReference>
<protein>
    <recommendedName>
        <fullName evidence="2">Sacsin/Nov domain-containing protein</fullName>
    </recommendedName>
</protein>
<gene>
    <name evidence="3" type="ORF">KFL_000740170</name>
</gene>
<feature type="region of interest" description="Disordered" evidence="1">
    <location>
        <begin position="3397"/>
        <end position="3476"/>
    </location>
</feature>
<feature type="compositionally biased region" description="Gly residues" evidence="1">
    <location>
        <begin position="3410"/>
        <end position="3420"/>
    </location>
</feature>
<reference evidence="3 4" key="1">
    <citation type="journal article" date="2014" name="Nat. Commun.">
        <title>Klebsormidium flaccidum genome reveals primary factors for plant terrestrial adaptation.</title>
        <authorList>
            <person name="Hori K."/>
            <person name="Maruyama F."/>
            <person name="Fujisawa T."/>
            <person name="Togashi T."/>
            <person name="Yamamoto N."/>
            <person name="Seo M."/>
            <person name="Sato S."/>
            <person name="Yamada T."/>
            <person name="Mori H."/>
            <person name="Tajima N."/>
            <person name="Moriyama T."/>
            <person name="Ikeuchi M."/>
            <person name="Watanabe M."/>
            <person name="Wada H."/>
            <person name="Kobayashi K."/>
            <person name="Saito M."/>
            <person name="Masuda T."/>
            <person name="Sasaki-Sekimoto Y."/>
            <person name="Mashiguchi K."/>
            <person name="Awai K."/>
            <person name="Shimojima M."/>
            <person name="Masuda S."/>
            <person name="Iwai M."/>
            <person name="Nobusawa T."/>
            <person name="Narise T."/>
            <person name="Kondo S."/>
            <person name="Saito H."/>
            <person name="Sato R."/>
            <person name="Murakawa M."/>
            <person name="Ihara Y."/>
            <person name="Oshima-Yamada Y."/>
            <person name="Ohtaka K."/>
            <person name="Satoh M."/>
            <person name="Sonobe K."/>
            <person name="Ishii M."/>
            <person name="Ohtani R."/>
            <person name="Kanamori-Sato M."/>
            <person name="Honoki R."/>
            <person name="Miyazaki D."/>
            <person name="Mochizuki H."/>
            <person name="Umetsu J."/>
            <person name="Higashi K."/>
            <person name="Shibata D."/>
            <person name="Kamiya Y."/>
            <person name="Sato N."/>
            <person name="Nakamura Y."/>
            <person name="Tabata S."/>
            <person name="Ida S."/>
            <person name="Kurokawa K."/>
            <person name="Ohta H."/>
        </authorList>
    </citation>
    <scope>NUCLEOTIDE SEQUENCE [LARGE SCALE GENOMIC DNA]</scope>
    <source>
        <strain evidence="3 4">NIES-2285</strain>
    </source>
</reference>
<feature type="compositionally biased region" description="Polar residues" evidence="1">
    <location>
        <begin position="5231"/>
        <end position="5242"/>
    </location>
</feature>
<feature type="region of interest" description="Disordered" evidence="1">
    <location>
        <begin position="1779"/>
        <end position="1798"/>
    </location>
</feature>
<dbReference type="PANTHER" id="PTHR46919">
    <property type="entry name" value="ZINC FINGER, C3HC4 TYPE (RING FINGER) FAMILY PROTEIN"/>
    <property type="match status" value="1"/>
</dbReference>
<evidence type="ECO:0000313" key="4">
    <source>
        <dbReference type="Proteomes" id="UP000054558"/>
    </source>
</evidence>
<dbReference type="SUPFAM" id="SSF55874">
    <property type="entry name" value="ATPase domain of HSP90 chaperone/DNA topoisomerase II/histidine kinase"/>
    <property type="match status" value="2"/>
</dbReference>
<feature type="region of interest" description="Disordered" evidence="1">
    <location>
        <begin position="4389"/>
        <end position="4409"/>
    </location>
</feature>
<feature type="region of interest" description="Disordered" evidence="1">
    <location>
        <begin position="4091"/>
        <end position="4166"/>
    </location>
</feature>
<feature type="domain" description="Sacsin/Nov" evidence="2">
    <location>
        <begin position="3071"/>
        <end position="3292"/>
    </location>
</feature>
<feature type="compositionally biased region" description="Polar residues" evidence="1">
    <location>
        <begin position="3579"/>
        <end position="3589"/>
    </location>
</feature>
<sequence>MASGVAQDLQENWEDFGQKVDLTQRIREVLQNYPEGTTILKELIQNADDSGASKVIVCLDRRHHGTERLAYGGLAPFQGPALLVYNNSIFTEEDFESISRVGGSKKRTQAGKTGRFGIGFNVVYHLTDLPSFVSGQHLVYFDPHCAHLPRVNAANPGKRLDFVRTPASDSQRDQFAPYKVFGCDMARPFNGTLFRFPLRTSDLAAVSRISRQAYSVQGMSELLSEFKSEAVPSLLFLKHVESIDLFDWAADAAAPTKLFTCELENLSPEIHRHRQVFSQIARNPLPRTPVSDVFALEFRNRDESNGGEETHEVYLISQYMAGSQSAIGAIKSRAEKEYDLYLLPWTSIAARLDTGNDAAPALLKGRAFCFLPLPMTTDLPVHVNGYFELSSNRRDLWMGLDMEGSGRLRSEWNRTLLSDVCTAAYAQLLHRATTQLGPSSAYYALFPANRPAEPWSLLVAKLYQALANVPILHTSAVDSGAQRSDSANAVGRWVTPREALFRDEEFARGAELTSALVSEGLPVVEPPLGPRALLLEYATGGQATVCMPALVRAHLRGGGVHRGLERRENALTFLEYCLEDVLDDEAGDHLVNLQLIPLSDGSLGRFARRSRPSGQSETSGADFVLPASELEARLLSGVPHRVVDGKVDGPLGERLRSIAASGGTNVRTLTAPTLGQLLSDILPKEWRGKRNVAWEVLGANAELDPSEREQELRLFTQRDEVLRAQSGRRVSGALVVELSRQPSVNWLSDLWRWLGEKSRGDVRTFSDWPLLPTSDGGLCQLSLASAVVGPSWESLEGGTAGSSSRGYGQQRGPLRSDEGVSASEGNVQQSGQSNSENGSSGVSDGIPLRRVITVLKKLGCRFLHPGGAIPVAEHPLASQFLHAPTASGILSAFSAACESDGAGLVSQRVAKLDVSERASLRRFFTQPRWWSGAPVQPTIVNIVRSLPIFETYGSSSGGLVALESSRVFLSPKDVDEALLGESFLKPASANEARILAGSLGVPVLGRAAFYRTHVFGRILGLPADVRNKSMLAALRDLPGLCSEDSSFREIISRLPFVPAGGRNGEELLPPSALYDPRVEELVLLLEGARSSSGSQPPAAETTKTDAATNGESSWRESEEGSGGKSASPTSSGFFPRGEFATPQVLDALRFLGLKTSVSQETVLAAARAVEQLAGSDPESALLQGRAILEYLEVHGQHWTPGAGEEVRKAFSKFGNYLGLKEARASETGLEKFWSDLGSTQWCPVMVTPPDPSLPWPSVTGTVSAPRFCRPASDMWLVSASLRILDGECRSAALAHQLGWDKSPGPAVLAAQLLELGKRHARVGGRAVGRQLAAAIPRIYTLLHQLLGREEMDIVKAVLEGSAWVWVGDGFAAVDQVAFTGPLNLAPYFFVIPSDLSAFRELLSELGVRDGLAPRDYARVLARMAADTAGTPLQDAQLSMAIWLVQQLADAHLLAEDAGSGIHVPDAAGVLAPAGELVYNDAPWLEGFGGAAGLAPAATASSSRFVHAKVSHEVAERVGVRSLRRLLLAANADSMDLAVGTAEAFGQHEALTVRLKHIVEMYADGPGILCELVQNADDAGATSVAIVLDRERYGASSILSPRMAAWQGPALLCYNNAQFTPRDLHNISRIGQDSKLEKPAAIGRFGLGFNSVYHLTDVPSFVSGEYLVFFDPHASHLPGVSPSHPGLKIGFVGRGLTQQFPDQFRPYLRFGCDLQHRFPGTLFRFPLRSPEAARKSEIKQEPCDIAALTELLYSFRSTAIEALLFLRSVRSISVYIRDRPSEPPANPSETPLNPSANPSENLELLYKVERAPSLQEDPQQAILSFIRGGGRDVVASKDAFLLRLQRAAENGLPGGCAKVDILTTGTPRKEDSPSPTPTVHTPPNKPDFDGGDSDKYNADVILDVSRAGANKERAVERTGQSWLVCNRLGGGRARAHALAAETRGRGFVPWAGVAARLDAEIAGRAFCFLPLPVTTQLPVHTNGYFELSSNRRDIWQGTDHLGTRSNIKSEWNTCLLEDVAAPAYAQLLVHAVKQLGPTPEYSRLWPVGDLRDPWSRMAGKLYEAVVDLPVLPTKAGGGLGRWITPRQAVFPDFPFGDMGPLGAALVAAGMPLVDVSPEVCAKFQQSCPSLRFLTPQLLRRQLAITGGRRPKLTDRATVVMALKYCLQGLGDTPPGDLLLGLPLLPLADGSLGTFGRPSEGPIFLATPEEYAVFASKVPRLFLEQGPVVSEETRKVLEGLAEAGGTNLRVLSAADVASSLLPKILPAGWERRLEVEWRPPADAEGFAGGFDDLAGEVSDNPDQGSSGHPSVKWMTGFWKWLGAKGGLELFTDWPLIPTSGGTLCKPLEINPAPGLEDGFDLDPERKPFSVVVRGEALNEGVVGLLLIAGCQLLRSEIVGTNPVLNQFVHSSTATGVLGALSEAATRKGSPLTELLEAATPSQKQETRAFLCQSKWFNQSGASSSEPQQRNSSLGNSSTAGDSLSTAHLRILAALPIFEAYTGAETTSASVNRLFVDLASKPRFFPPPGVPESLLSVNFLRCENESERALLGRHLGVESLGRAAFFSDHVFGRPEILTTDVGRRAMLAVLADLPSLAAENPGLRPKLTRLAFVPTGAGTLAAPADLYDPGVNELHTLLDRGAFFPSEEFQRPEVLEVLRGLGLRRAMGRKGLLDSARSVEMRAGSDVREAVKRGRALLQHLDDLERAAEPHVAPGGSVPTATPADDAPGSNPAGTEPVQSVNLSPVGNAGPPSPAPESDLEEGAFWTQLAGISWCPILEESPDVRLPWRNLGGPLAPSKFVRPKEDAWLVSSGLRLLDGEVKSANLKTKLGWGDPPGVNVLAGQLLELGKMYPRVEDEGLAEILGGAVSTLYTALQNVVATEEFEVVRASLEGSNCVWVGNGFVSARSIAFESPANFHPYLYTIPSELAPHRRLLEALEVRKRFAARDYAQMLFRMARDANGEPLPSEQLNVVFRVLDVLADDPGPAQVTSILLPDKTGRLSRAEDLVFNDASWLAGDAETGPRLVHPDVSNEVAEKLGARSLRYMFLVDQEMTSDVPCPGLELTRAVTDEPKLVLFDLLEVADVAGARRVEILIDGREHPRQSLLQPNLAPFQGPGVVFRMDGPPLSVQELSALFASPPAKLRGRNCTYGSALLSCFSLTDLPFIASGGLLYMFDPQGNILTASPTGEIGKRKGPTGKAYSLTGTDLVTRFADQLAPLGLTPDSQSGLAVTQSEGTVIRLPLRVASENQPGASTDVREAVDFFQEHVAPSLLFLRTVEEVAVRVYQPGSDRAQEVLRCAILPQHVELRQPFQDQQKKRSKFAISSLFSGQSSVVRTNRIAVETSSAQNPQPVLDEWLVVQALGSGKTRDMSLDRKYLSLNLVPVGGVAAHVMRDGMPIPHPAAVSAEPERGSNGGNVGGAANGGAENSSVAHERSSDGGEGWAHFEEREEEGRTPNGDSLTLEENEGTSSPSDAVREEPKLQSLPLDFTPSSRIPHASAVHLGLPICGGEGLPVILSGHFLPAKTTSGRQLFQRGVNAPPHSADPHQPSPDFLRLNWNRELLLCVREAYVELLVHLHRASNPQTSQPQRPQGGNGRLEPVMVPPMTPERLYSYWPRFTIAALTGQPDDSVLAETLVRPMYGLLAQLPLFLLQTGVRAKIGEGMFLAPPAVQERQGVVPPASVLQFLHQHYQVFAVPWEIRDELHGAGVSTSDLTPKMLRSLLRSPTAAIHQLPDPHQALLTQVDLLEYCCADLILKPDPLALEPAPDQNGVSREVGRDNDRERAPNANGGERLPRAEELGRGEQEAAIRAQAAELRRITQGATGPAGGPPRGVALVSQSAFAPDIDRLFGAGSARAADTFVASIAGAIAAGGGPGAQANGPPARRAPDAPVEEVVRDADGNVVRIDGQKVTELIGVRCPAASGEMFRLGGEAFLATPAQENLLPGLAPKFVHSLATQRGSLSTLFSHPQFRGALNLKLFTQQLLAANLGSALPKVWAIRGTPIIVPWDSHPHALPSAPSPDWLKRLWREVGANGDAPRGAAGSAPDVAHLLDGGMFGRWHLLPAVQGAQTVLVRGDQKDLVFYPPAELDDNGPFLRDLGASEIPPDNHSDSEEETDPLLDPRRNRDSTSPSQPAPNETSAATSGTEDASTAHDVSNPRDASTTADVSTPDDVSIRRALTETAVRYPRLAAAHPWLLPLLRSIGVPIFDTRFRGVCERLVKPPPGKDVAQLLLARLGALQQARVLDVSSLTFTPSECDSLVSVFAGSYGPDRYTPADVTLLKSLPIYKTAHTGDHVSLPAGGPNPYCTVPPAMFLKPRERVLEYRADAGGLFAALGVKELTDADVMAEHALPEFGVRSREERDRTLGHLQAHWARFKQVPAVVAALKETAFVPSAGPSPDGTERSLHKPSDLLDPSNTLLRRVFFDEPERFAGGEFASERWLPILRDAGLRSSMDGSLYLECGKRIEARAKGEVRSSAAVLPPVTSVESRFRRTDNRAPVSGNPSEAEATSGGTDRELLEVAGLLIEKMLGEFANVFGPAFCEAFSQIGCVPAERIIFKDVRTGRGGARTTSVRTVLASYQESVLSKDWALAWSSAPVLKSEQVIPPAFAWGALKLRSPPAYATVVAHLKTLGQNGGEDVLARWGGITGARTAGGHVSVEDAFLAVFRFLDSKWDGLSVSERGFLRGVPFIPVANGTRLVAPDRLYARARTDLTPFAFELPRLFTPYLRVLEGLGTGDAPTSEGLLKLIAEVAHAAGGERLNPNELHAVLRILTLASEELGSVRSRGLAVRKERIVVPDEGARLQRLDDVICADAAGASLVNEIDGRKVRLTHPLLLEDVAARLGVRKLSESVEEELDQAWFPEHLPSLGTFSRDQIASRLQAPDFVKAATALVHSHAAVVPSLRQVTRRHVAAALASAADGLRLVKTLSTRLVLLPSREDVTLREEWPEALPQEAEASTAEMPPESASFSGMTSEDAEGAGGSEFTENQPLIARVPQSAQGEPGPLTRPQSRAYSSVPTHDDIVPPGASQPPHQSSPTRPPRQAPRVHTPSRQRTVYEFFDQRSGMLFIAAPPSYLPLQELFSGALSRLLSSPVPLPLGALLFAPPGEVIPLCRALRVPLQEMTDEEGARQRDAQRSGAPGEKLLLEDLPLVQCHPLRPYHAGEVVAWQPGPSEAGVLRYGRIAQDVRAPSGQALYYVALETRPGHVQDLLSSAVFSFRSASSPDGGPVPGTAEQSRAQFSSPAASMGPFAPRQEASRGAE</sequence>
<name>A0A1Y1HXF4_KLENI</name>
<organism evidence="3 4">
    <name type="scientific">Klebsormidium nitens</name>
    <name type="common">Green alga</name>
    <name type="synonym">Ulothrix nitens</name>
    <dbReference type="NCBI Taxonomy" id="105231"/>
    <lineage>
        <taxon>Eukaryota</taxon>
        <taxon>Viridiplantae</taxon>
        <taxon>Streptophyta</taxon>
        <taxon>Klebsormidiophyceae</taxon>
        <taxon>Klebsormidiales</taxon>
        <taxon>Klebsormidiaceae</taxon>
        <taxon>Klebsormidium</taxon>
    </lineage>
</organism>
<dbReference type="Proteomes" id="UP000054558">
    <property type="component" value="Unassembled WGS sequence"/>
</dbReference>
<dbReference type="PANTHER" id="PTHR46919:SF2">
    <property type="entry name" value="SACSIN"/>
    <property type="match status" value="1"/>
</dbReference>
<feature type="region of interest" description="Disordered" evidence="1">
    <location>
        <begin position="1089"/>
        <end position="1135"/>
    </location>
</feature>
<feature type="non-terminal residue" evidence="3">
    <location>
        <position position="5259"/>
    </location>
</feature>
<feature type="compositionally biased region" description="Low complexity" evidence="1">
    <location>
        <begin position="801"/>
        <end position="812"/>
    </location>
</feature>
<feature type="compositionally biased region" description="Basic and acidic residues" evidence="1">
    <location>
        <begin position="4398"/>
        <end position="4408"/>
    </location>
</feature>
<dbReference type="STRING" id="105231.A0A1Y1HXF4"/>
<feature type="compositionally biased region" description="Polar residues" evidence="1">
    <location>
        <begin position="5006"/>
        <end position="5016"/>
    </location>
</feature>
<feature type="region of interest" description="Disordered" evidence="1">
    <location>
        <begin position="4950"/>
        <end position="5051"/>
    </location>
</feature>
<dbReference type="OrthoDB" id="2020138at2759"/>
<feature type="compositionally biased region" description="Basic and acidic residues" evidence="1">
    <location>
        <begin position="3429"/>
        <end position="3451"/>
    </location>
</feature>
<feature type="domain" description="Sacsin/Nov" evidence="2">
    <location>
        <begin position="20"/>
        <end position="258"/>
    </location>
</feature>
<feature type="compositionally biased region" description="Polar residues" evidence="1">
    <location>
        <begin position="4125"/>
        <end position="4146"/>
    </location>
</feature>
<dbReference type="EMBL" id="DF237023">
    <property type="protein sequence ID" value="GAQ81217.1"/>
    <property type="molecule type" value="Genomic_DNA"/>
</dbReference>
<feature type="region of interest" description="Disordered" evidence="1">
    <location>
        <begin position="3759"/>
        <end position="3805"/>
    </location>
</feature>
<feature type="region of interest" description="Disordered" evidence="1">
    <location>
        <begin position="5219"/>
        <end position="5259"/>
    </location>
</feature>
<dbReference type="OMA" id="APWMNAD"/>
<dbReference type="InterPro" id="IPR036890">
    <property type="entry name" value="HATPase_C_sf"/>
</dbReference>
<evidence type="ECO:0000313" key="3">
    <source>
        <dbReference type="EMBL" id="GAQ81217.1"/>
    </source>
</evidence>
<feature type="region of interest" description="Disordered" evidence="1">
    <location>
        <begin position="2707"/>
        <end position="2756"/>
    </location>
</feature>
<dbReference type="Pfam" id="PF25794">
    <property type="entry name" value="SACS"/>
    <property type="match status" value="3"/>
</dbReference>
<feature type="compositionally biased region" description="Low complexity" evidence="1">
    <location>
        <begin position="823"/>
        <end position="842"/>
    </location>
</feature>
<feature type="compositionally biased region" description="Polar residues" evidence="1">
    <location>
        <begin position="1786"/>
        <end position="1798"/>
    </location>
</feature>
<feature type="region of interest" description="Disordered" evidence="1">
    <location>
        <begin position="2457"/>
        <end position="2476"/>
    </location>
</feature>
<feature type="compositionally biased region" description="Basic and acidic residues" evidence="1">
    <location>
        <begin position="3790"/>
        <end position="3804"/>
    </location>
</feature>
<feature type="domain" description="Sacsin/Nov" evidence="2">
    <location>
        <begin position="1547"/>
        <end position="1782"/>
    </location>
</feature>
<evidence type="ECO:0000259" key="2">
    <source>
        <dbReference type="Pfam" id="PF25794"/>
    </source>
</evidence>
<feature type="region of interest" description="Disordered" evidence="1">
    <location>
        <begin position="3579"/>
        <end position="3599"/>
    </location>
</feature>
<feature type="region of interest" description="Disordered" evidence="1">
    <location>
        <begin position="1862"/>
        <end position="1891"/>
    </location>
</feature>
<accession>A0A1Y1HXF4</accession>
<dbReference type="NCBIfam" id="NF047352">
    <property type="entry name" value="P_loop_sacsin"/>
    <property type="match status" value="2"/>
</dbReference>
<feature type="region of interest" description="Disordered" evidence="1">
    <location>
        <begin position="794"/>
        <end position="842"/>
    </location>
</feature>
<evidence type="ECO:0000256" key="1">
    <source>
        <dbReference type="SAM" id="MobiDB-lite"/>
    </source>
</evidence>
<feature type="compositionally biased region" description="Basic and acidic residues" evidence="1">
    <location>
        <begin position="3772"/>
        <end position="3782"/>
    </location>
</feature>